<keyword evidence="5" id="KW-1185">Reference proteome</keyword>
<dbReference type="OrthoDB" id="9772630at2"/>
<proteinExistence type="inferred from homology"/>
<dbReference type="AlphaFoldDB" id="M1Z817"/>
<evidence type="ECO:0000313" key="4">
    <source>
        <dbReference type="EMBL" id="SHD76183.1"/>
    </source>
</evidence>
<keyword evidence="3" id="KW-0812">Transmembrane</keyword>
<dbReference type="EMBL" id="LT669839">
    <property type="protein sequence ID" value="SHD76183.1"/>
    <property type="molecule type" value="Genomic_DNA"/>
</dbReference>
<dbReference type="GO" id="GO:0009847">
    <property type="term" value="P:spore germination"/>
    <property type="evidence" value="ECO:0007669"/>
    <property type="project" value="InterPro"/>
</dbReference>
<dbReference type="Proteomes" id="UP000245423">
    <property type="component" value="Chromosome 1"/>
</dbReference>
<feature type="transmembrane region" description="Helical" evidence="3">
    <location>
        <begin position="360"/>
        <end position="379"/>
    </location>
</feature>
<dbReference type="InterPro" id="IPR004995">
    <property type="entry name" value="Spore_Ger"/>
</dbReference>
<feature type="transmembrane region" description="Helical" evidence="3">
    <location>
        <begin position="418"/>
        <end position="439"/>
    </location>
</feature>
<gene>
    <name evidence="4" type="primary">gerKA</name>
    <name evidence="4" type="ORF">CUESP1_0803</name>
</gene>
<evidence type="ECO:0000256" key="2">
    <source>
        <dbReference type="ARBA" id="ARBA00023136"/>
    </source>
</evidence>
<dbReference type="GO" id="GO:0016020">
    <property type="term" value="C:membrane"/>
    <property type="evidence" value="ECO:0007669"/>
    <property type="project" value="InterPro"/>
</dbReference>
<feature type="transmembrane region" description="Helical" evidence="3">
    <location>
        <begin position="293"/>
        <end position="315"/>
    </location>
</feature>
<sequence length="497" mass="54917">MGEIISKDLKKNIDTLKNIFIDCDDISYRFIDIGKDKKREACFVFSDGLIDKVLIGEYAIQLLLTLSDSGDVELNLKSSGLEKIAKESIAIPGIKEEKDLDKVVDAVLSGETAFFVDKADKALILSSRGWPTRGVGEPDTETVVRGPREGFSETLKINTTLVRRRIRDPKLKIKNIQIGRRSKTDIAIMYIEDIVSQEILKEVNGRLDKIDIDAILDSSMLEFLIEDNYLSPFPQIENTERPDTLAASLYEGRIGILVDNSPFALIVPATIGTLSQSAEDYYSRWTITTIIRWVRLIAAFLSLLAPALYIAITSFHPGLIPTVLTYYLGASRVNVPFPAVIEAYLMELTLELLRESGTRIAGPIGTTIGIVGGLIIGQAAVEAGIVSPLMIIIVAVTTIASFSLPSYEWASGFRFCRFIFMALAGILGLYGIMLGIVVLSTHFARLESFGIPFSAPYSGLGIEEGDLKDTLVKAPIQKLQLRPIFTFPKNRRRMGKR</sequence>
<dbReference type="PIRSF" id="PIRSF005690">
    <property type="entry name" value="GerBA"/>
    <property type="match status" value="1"/>
</dbReference>
<evidence type="ECO:0000256" key="1">
    <source>
        <dbReference type="ARBA" id="ARBA00005278"/>
    </source>
</evidence>
<feature type="transmembrane region" description="Helical" evidence="3">
    <location>
        <begin position="385"/>
        <end position="406"/>
    </location>
</feature>
<dbReference type="PANTHER" id="PTHR22550">
    <property type="entry name" value="SPORE GERMINATION PROTEIN"/>
    <property type="match status" value="1"/>
</dbReference>
<keyword evidence="3" id="KW-1133">Transmembrane helix</keyword>
<evidence type="ECO:0000313" key="5">
    <source>
        <dbReference type="Proteomes" id="UP000245423"/>
    </source>
</evidence>
<organism evidence="4 5">
    <name type="scientific">[Clostridium] ultunense Esp</name>
    <dbReference type="NCBI Taxonomy" id="1288971"/>
    <lineage>
        <taxon>Bacteria</taxon>
        <taxon>Bacillati</taxon>
        <taxon>Bacillota</taxon>
        <taxon>Tissierellia</taxon>
        <taxon>Tissierellales</taxon>
        <taxon>Tepidimicrobiaceae</taxon>
        <taxon>Schnuerera</taxon>
    </lineage>
</organism>
<name>M1Z817_9FIRM</name>
<dbReference type="Pfam" id="PF03323">
    <property type="entry name" value="GerA"/>
    <property type="match status" value="1"/>
</dbReference>
<evidence type="ECO:0000256" key="3">
    <source>
        <dbReference type="SAM" id="Phobius"/>
    </source>
</evidence>
<dbReference type="PANTHER" id="PTHR22550:SF5">
    <property type="entry name" value="LEUCINE ZIPPER PROTEIN 4"/>
    <property type="match status" value="1"/>
</dbReference>
<accession>M1Z817</accession>
<keyword evidence="2 3" id="KW-0472">Membrane</keyword>
<dbReference type="RefSeq" id="WP_005583671.1">
    <property type="nucleotide sequence ID" value="NZ_LT669839.1"/>
</dbReference>
<reference evidence="4 5" key="1">
    <citation type="submission" date="2016-11" db="EMBL/GenBank/DDBJ databases">
        <authorList>
            <person name="Manzoor S."/>
        </authorList>
    </citation>
    <scope>NUCLEOTIDE SEQUENCE [LARGE SCALE GENOMIC DNA]</scope>
    <source>
        <strain evidence="4">Clostridium ultunense strain Esp</strain>
    </source>
</reference>
<dbReference type="HOGENOM" id="CLU_021639_4_1_9"/>
<dbReference type="InterPro" id="IPR050768">
    <property type="entry name" value="UPF0353/GerABKA_families"/>
</dbReference>
<protein>
    <submittedName>
        <fullName evidence="4">Spore germination protein KA</fullName>
    </submittedName>
</protein>
<comment type="similarity">
    <text evidence="1">Belongs to the GerABKA family.</text>
</comment>